<gene>
    <name evidence="6 9" type="primary">ade</name>
    <name evidence="9" type="ORF">LKD48_14720</name>
</gene>
<dbReference type="EMBL" id="JAJEQN010000053">
    <property type="protein sequence ID" value="MCC2222856.1"/>
    <property type="molecule type" value="Genomic_DNA"/>
</dbReference>
<evidence type="ECO:0000256" key="5">
    <source>
        <dbReference type="ARBA" id="ARBA00047720"/>
    </source>
</evidence>
<organism evidence="9 10">
    <name type="scientific">Anthropogastromicrobium aceti</name>
    <dbReference type="NCBI Taxonomy" id="2981768"/>
    <lineage>
        <taxon>Bacteria</taxon>
        <taxon>Bacillati</taxon>
        <taxon>Bacillota</taxon>
        <taxon>Clostridia</taxon>
        <taxon>Lachnospirales</taxon>
        <taxon>Lachnospiraceae</taxon>
        <taxon>Anthropogastromicrobium</taxon>
    </lineage>
</organism>
<feature type="domain" description="Adenine deaminase C-terminal" evidence="8">
    <location>
        <begin position="417"/>
        <end position="560"/>
    </location>
</feature>
<proteinExistence type="inferred from homology"/>
<dbReference type="Pfam" id="PF13382">
    <property type="entry name" value="Adenine_deam_C"/>
    <property type="match status" value="1"/>
</dbReference>
<evidence type="ECO:0000259" key="7">
    <source>
        <dbReference type="Pfam" id="PF01979"/>
    </source>
</evidence>
<evidence type="ECO:0000313" key="10">
    <source>
        <dbReference type="Proteomes" id="UP001198200"/>
    </source>
</evidence>
<evidence type="ECO:0000256" key="1">
    <source>
        <dbReference type="ARBA" id="ARBA00006773"/>
    </source>
</evidence>
<keyword evidence="4 6" id="KW-0464">Manganese</keyword>
<name>A0AAE3E6T1_9FIRM</name>
<accession>A0AAE3E6T1</accession>
<evidence type="ECO:0000256" key="4">
    <source>
        <dbReference type="ARBA" id="ARBA00023211"/>
    </source>
</evidence>
<evidence type="ECO:0000313" key="9">
    <source>
        <dbReference type="EMBL" id="MCC2222856.1"/>
    </source>
</evidence>
<dbReference type="InterPro" id="IPR032466">
    <property type="entry name" value="Metal_Hydrolase"/>
</dbReference>
<sequence length="568" mass="62133">MEYTQYKKLANVTLGKQKADLVLKNLKLVDVFTGEIVESNVAVKDGLIAGVSRSYRGKKEIDLGGRYLAPGYIDAHLHLESTMVTPNELVCTAAKHGTTTFIVDPHEAANVSGAAGIDYILNQTEKSPANVYVMMPSCVPSTSVDDNGCVFSANDMYPYVRSPRVLGLGEVMDDPAVIHAEESMFVKMNLFENRTIDGHAPYLPNKELSAYKMAGVDTDHEATTFEYALEEVRRGLHVHIREGSAAHNLKDIVEGIVRTGIDTEYFSFCTDDKHIEDILRDGHIDYSVKMAVKIGLDPIRAIKMATINTAKCYGLKHLGAISPGFQADFVVLDNLTDLNVTDVFYKGKRLNEDAPIRVRPCSHVLKHTVHLDKVKAERFLLPISKKKTHVIEIHAGQITTTDLTISLPPTLNFEPFGGYSKIAAVERHHNTGKIGVAVAKGYGIRNGAVASSVSHDSHNIIVIGDNDVDMAIAVNEIIRTQGGYTVVENGKVYETLALPIMGLMSDAGFENVNEALQRMIQKAHQMGVASQIDPFVTLSFLALPVIPELRITPRGICKMTAKGPAILS</sequence>
<comment type="caution">
    <text evidence="9">The sequence shown here is derived from an EMBL/GenBank/DDBJ whole genome shotgun (WGS) entry which is preliminary data.</text>
</comment>
<dbReference type="InterPro" id="IPR006680">
    <property type="entry name" value="Amidohydro-rel"/>
</dbReference>
<feature type="domain" description="Amidohydrolase-related" evidence="7">
    <location>
        <begin position="67"/>
        <end position="349"/>
    </location>
</feature>
<dbReference type="HAMAP" id="MF_01518">
    <property type="entry name" value="Adenine_deamin"/>
    <property type="match status" value="1"/>
</dbReference>
<dbReference type="SUPFAM" id="SSF51338">
    <property type="entry name" value="Composite domain of metallo-dependent hydrolases"/>
    <property type="match status" value="1"/>
</dbReference>
<evidence type="ECO:0000256" key="2">
    <source>
        <dbReference type="ARBA" id="ARBA00012782"/>
    </source>
</evidence>
<comment type="similarity">
    <text evidence="1 6">Belongs to the metallo-dependent hydrolases superfamily. Adenine deaminase family.</text>
</comment>
<comment type="cofactor">
    <cofactor evidence="6">
        <name>Mn(2+)</name>
        <dbReference type="ChEBI" id="CHEBI:29035"/>
    </cofactor>
</comment>
<dbReference type="InterPro" id="IPR011059">
    <property type="entry name" value="Metal-dep_hydrolase_composite"/>
</dbReference>
<dbReference type="RefSeq" id="WP_308732420.1">
    <property type="nucleotide sequence ID" value="NZ_JAJEQN010000053.1"/>
</dbReference>
<protein>
    <recommendedName>
        <fullName evidence="2 6">Adenine deaminase</fullName>
        <shortName evidence="6">Adenase</shortName>
        <shortName evidence="6">Adenine aminase</shortName>
        <ecNumber evidence="2 6">3.5.4.2</ecNumber>
    </recommendedName>
</protein>
<reference evidence="9 10" key="1">
    <citation type="submission" date="2021-10" db="EMBL/GenBank/DDBJ databases">
        <title>Anaerobic single-cell dispensing facilitates the cultivation of human gut bacteria.</title>
        <authorList>
            <person name="Afrizal A."/>
        </authorList>
    </citation>
    <scope>NUCLEOTIDE SEQUENCE [LARGE SCALE GENOMIC DNA]</scope>
    <source>
        <strain evidence="9 10">CLA-AA-H224</strain>
    </source>
</reference>
<dbReference type="AlphaFoldDB" id="A0AAE3E6T1"/>
<dbReference type="PANTHER" id="PTHR11113:SF2">
    <property type="entry name" value="ADENINE DEAMINASE"/>
    <property type="match status" value="1"/>
</dbReference>
<dbReference type="InterPro" id="IPR006679">
    <property type="entry name" value="Adenine_deam"/>
</dbReference>
<evidence type="ECO:0000256" key="3">
    <source>
        <dbReference type="ARBA" id="ARBA00022801"/>
    </source>
</evidence>
<dbReference type="PANTHER" id="PTHR11113">
    <property type="entry name" value="N-ACETYLGLUCOSAMINE-6-PHOSPHATE DEACETYLASE"/>
    <property type="match status" value="1"/>
</dbReference>
<dbReference type="GO" id="GO:0000034">
    <property type="term" value="F:adenine deaminase activity"/>
    <property type="evidence" value="ECO:0007669"/>
    <property type="project" value="UniProtKB-UniRule"/>
</dbReference>
<dbReference type="Proteomes" id="UP001198200">
    <property type="component" value="Unassembled WGS sequence"/>
</dbReference>
<dbReference type="Gene3D" id="3.20.20.140">
    <property type="entry name" value="Metal-dependent hydrolases"/>
    <property type="match status" value="1"/>
</dbReference>
<dbReference type="Gene3D" id="2.30.40.10">
    <property type="entry name" value="Urease, subunit C, domain 1"/>
    <property type="match status" value="1"/>
</dbReference>
<dbReference type="EC" id="3.5.4.2" evidence="2 6"/>
<dbReference type="NCBIfam" id="TIGR01178">
    <property type="entry name" value="ade"/>
    <property type="match status" value="1"/>
</dbReference>
<dbReference type="SUPFAM" id="SSF51556">
    <property type="entry name" value="Metallo-dependent hydrolases"/>
    <property type="match status" value="1"/>
</dbReference>
<keyword evidence="3 6" id="KW-0378">Hydrolase</keyword>
<keyword evidence="10" id="KW-1185">Reference proteome</keyword>
<dbReference type="InterPro" id="IPR026912">
    <property type="entry name" value="Adenine_deam_C"/>
</dbReference>
<evidence type="ECO:0000256" key="6">
    <source>
        <dbReference type="HAMAP-Rule" id="MF_01518"/>
    </source>
</evidence>
<evidence type="ECO:0000259" key="8">
    <source>
        <dbReference type="Pfam" id="PF13382"/>
    </source>
</evidence>
<comment type="catalytic activity">
    <reaction evidence="5 6">
        <text>adenine + H2O + H(+) = hypoxanthine + NH4(+)</text>
        <dbReference type="Rhea" id="RHEA:23688"/>
        <dbReference type="ChEBI" id="CHEBI:15377"/>
        <dbReference type="ChEBI" id="CHEBI:15378"/>
        <dbReference type="ChEBI" id="CHEBI:16708"/>
        <dbReference type="ChEBI" id="CHEBI:17368"/>
        <dbReference type="ChEBI" id="CHEBI:28938"/>
        <dbReference type="EC" id="3.5.4.2"/>
    </reaction>
</comment>
<dbReference type="Pfam" id="PF01979">
    <property type="entry name" value="Amidohydro_1"/>
    <property type="match status" value="1"/>
</dbReference>
<dbReference type="CDD" id="cd01295">
    <property type="entry name" value="AdeC"/>
    <property type="match status" value="1"/>
</dbReference>
<dbReference type="GO" id="GO:0006146">
    <property type="term" value="P:adenine catabolic process"/>
    <property type="evidence" value="ECO:0007669"/>
    <property type="project" value="InterPro"/>
</dbReference>